<dbReference type="PANTHER" id="PTHR43546">
    <property type="entry name" value="UPF0173 METAL-DEPENDENT HYDROLASE MJ1163-RELATED"/>
    <property type="match status" value="1"/>
</dbReference>
<evidence type="ECO:0000313" key="5">
    <source>
        <dbReference type="Proteomes" id="UP001230253"/>
    </source>
</evidence>
<dbReference type="Pfam" id="PF13483">
    <property type="entry name" value="Lactamase_B_3"/>
    <property type="match status" value="1"/>
</dbReference>
<evidence type="ECO:0000256" key="1">
    <source>
        <dbReference type="ARBA" id="ARBA00022801"/>
    </source>
</evidence>
<dbReference type="PANTHER" id="PTHR43546:SF3">
    <property type="entry name" value="UPF0173 METAL-DEPENDENT HYDROLASE MJ1163"/>
    <property type="match status" value="1"/>
</dbReference>
<accession>A0ABU0C7K3</accession>
<keyword evidence="1 2" id="KW-0378">Hydrolase</keyword>
<dbReference type="NCBIfam" id="NF001911">
    <property type="entry name" value="PRK00685.1"/>
    <property type="match status" value="1"/>
</dbReference>
<keyword evidence="5" id="KW-1185">Reference proteome</keyword>
<comment type="similarity">
    <text evidence="2">Belongs to the UPF0173 family.</text>
</comment>
<proteinExistence type="inferred from homology"/>
<sequence>MKVTWLGHSAFRLEFADKVVMIDPFLSDSPVFEGDPLDVAKGATHLLLTHGHSDHTGDTLPILKETGAMLVSSFEVCMYLVAQGVDENKINPGNHGGTVDCGGFTVSFVNALHSSSLMVDGKPVYLGNPMGLVIKVPGEKVLYHMGDTDIFGDMALVHERHKPKVGIVPIGDRFTMGGETAALACQRYFEFEKIFPCHYRTFPLVDQTPDKFLAALGDDAGKVLVPEVGETMEV</sequence>
<dbReference type="InterPro" id="IPR001279">
    <property type="entry name" value="Metallo-B-lactamas"/>
</dbReference>
<gene>
    <name evidence="4" type="ORF">J2R99_002360</name>
</gene>
<dbReference type="InterPro" id="IPR022877">
    <property type="entry name" value="UPF0173"/>
</dbReference>
<evidence type="ECO:0000313" key="4">
    <source>
        <dbReference type="EMBL" id="MDQ0326491.1"/>
    </source>
</evidence>
<organism evidence="4 5">
    <name type="scientific">Rhodopseudomonas julia</name>
    <dbReference type="NCBI Taxonomy" id="200617"/>
    <lineage>
        <taxon>Bacteria</taxon>
        <taxon>Pseudomonadati</taxon>
        <taxon>Pseudomonadota</taxon>
        <taxon>Alphaproteobacteria</taxon>
        <taxon>Hyphomicrobiales</taxon>
        <taxon>Nitrobacteraceae</taxon>
        <taxon>Rhodopseudomonas</taxon>
    </lineage>
</organism>
<dbReference type="EMBL" id="JAUSUK010000002">
    <property type="protein sequence ID" value="MDQ0326491.1"/>
    <property type="molecule type" value="Genomic_DNA"/>
</dbReference>
<name>A0ABU0C7K3_9BRAD</name>
<dbReference type="SMART" id="SM00849">
    <property type="entry name" value="Lactamase_B"/>
    <property type="match status" value="1"/>
</dbReference>
<dbReference type="Proteomes" id="UP001230253">
    <property type="component" value="Unassembled WGS sequence"/>
</dbReference>
<dbReference type="InterPro" id="IPR036866">
    <property type="entry name" value="RibonucZ/Hydroxyglut_hydro"/>
</dbReference>
<reference evidence="4 5" key="1">
    <citation type="submission" date="2023-07" db="EMBL/GenBank/DDBJ databases">
        <title>Genomic Encyclopedia of Type Strains, Phase IV (KMG-IV): sequencing the most valuable type-strain genomes for metagenomic binning, comparative biology and taxonomic classification.</title>
        <authorList>
            <person name="Goeker M."/>
        </authorList>
    </citation>
    <scope>NUCLEOTIDE SEQUENCE [LARGE SCALE GENOMIC DNA]</scope>
    <source>
        <strain evidence="4 5">DSM 11549</strain>
    </source>
</reference>
<evidence type="ECO:0000259" key="3">
    <source>
        <dbReference type="SMART" id="SM00849"/>
    </source>
</evidence>
<dbReference type="InterPro" id="IPR050114">
    <property type="entry name" value="UPF0173_UPF0282_UlaG_hydrolase"/>
</dbReference>
<dbReference type="HAMAP" id="MF_00457">
    <property type="entry name" value="UPF0173"/>
    <property type="match status" value="1"/>
</dbReference>
<feature type="domain" description="Metallo-beta-lactamase" evidence="3">
    <location>
        <begin position="7"/>
        <end position="198"/>
    </location>
</feature>
<dbReference type="SUPFAM" id="SSF56281">
    <property type="entry name" value="Metallo-hydrolase/oxidoreductase"/>
    <property type="match status" value="1"/>
</dbReference>
<dbReference type="RefSeq" id="WP_307154664.1">
    <property type="nucleotide sequence ID" value="NZ_JAUSUK010000002.1"/>
</dbReference>
<evidence type="ECO:0000256" key="2">
    <source>
        <dbReference type="HAMAP-Rule" id="MF_00457"/>
    </source>
</evidence>
<protein>
    <recommendedName>
        <fullName evidence="2">UPF0173 metal-dependent hydrolase J2R99_002360</fullName>
    </recommendedName>
</protein>
<dbReference type="Gene3D" id="3.60.15.10">
    <property type="entry name" value="Ribonuclease Z/Hydroxyacylglutathione hydrolase-like"/>
    <property type="match status" value="1"/>
</dbReference>
<comment type="caution">
    <text evidence="4">The sequence shown here is derived from an EMBL/GenBank/DDBJ whole genome shotgun (WGS) entry which is preliminary data.</text>
</comment>